<dbReference type="Gene3D" id="3.30.420.10">
    <property type="entry name" value="Ribonuclease H-like superfamily/Ribonuclease H"/>
    <property type="match status" value="1"/>
</dbReference>
<dbReference type="PANTHER" id="PTHR13620:SF104">
    <property type="entry name" value="EXONUCLEASE 3'-5' DOMAIN-CONTAINING PROTEIN 2"/>
    <property type="match status" value="1"/>
</dbReference>
<protein>
    <recommendedName>
        <fullName evidence="4">3'-5' exonuclease domain-containing protein</fullName>
    </recommendedName>
</protein>
<feature type="compositionally biased region" description="Polar residues" evidence="3">
    <location>
        <begin position="804"/>
        <end position="830"/>
    </location>
</feature>
<keyword evidence="1" id="KW-0540">Nuclease</keyword>
<dbReference type="CDD" id="cd06141">
    <property type="entry name" value="WRN_exo"/>
    <property type="match status" value="1"/>
</dbReference>
<evidence type="ECO:0000256" key="1">
    <source>
        <dbReference type="ARBA" id="ARBA00022722"/>
    </source>
</evidence>
<keyword evidence="6" id="KW-1185">Reference proteome</keyword>
<name>A0A9W9FB32_9EURO</name>
<dbReference type="InterPro" id="IPR051132">
    <property type="entry name" value="3-5_Exonuclease_domain"/>
</dbReference>
<reference evidence="5" key="2">
    <citation type="journal article" date="2023" name="IMA Fungus">
        <title>Comparative genomic study of the Penicillium genus elucidates a diverse pangenome and 15 lateral gene transfer events.</title>
        <authorList>
            <person name="Petersen C."/>
            <person name="Sorensen T."/>
            <person name="Nielsen M.R."/>
            <person name="Sondergaard T.E."/>
            <person name="Sorensen J.L."/>
            <person name="Fitzpatrick D.A."/>
            <person name="Frisvad J.C."/>
            <person name="Nielsen K.L."/>
        </authorList>
    </citation>
    <scope>NUCLEOTIDE SEQUENCE</scope>
    <source>
        <strain evidence="5">IBT 30069</strain>
    </source>
</reference>
<evidence type="ECO:0000256" key="2">
    <source>
        <dbReference type="ARBA" id="ARBA00022801"/>
    </source>
</evidence>
<feature type="compositionally biased region" description="Basic residues" evidence="3">
    <location>
        <begin position="90"/>
        <end position="99"/>
    </location>
</feature>
<dbReference type="Pfam" id="PF01612">
    <property type="entry name" value="DNA_pol_A_exo1"/>
    <property type="match status" value="1"/>
</dbReference>
<dbReference type="GO" id="GO:0005634">
    <property type="term" value="C:nucleus"/>
    <property type="evidence" value="ECO:0007669"/>
    <property type="project" value="TreeGrafter"/>
</dbReference>
<dbReference type="SUPFAM" id="SSF53098">
    <property type="entry name" value="Ribonuclease H-like"/>
    <property type="match status" value="1"/>
</dbReference>
<dbReference type="PANTHER" id="PTHR13620">
    <property type="entry name" value="3-5 EXONUCLEASE"/>
    <property type="match status" value="1"/>
</dbReference>
<organism evidence="5 6">
    <name type="scientific">Penicillium angulare</name>
    <dbReference type="NCBI Taxonomy" id="116970"/>
    <lineage>
        <taxon>Eukaryota</taxon>
        <taxon>Fungi</taxon>
        <taxon>Dikarya</taxon>
        <taxon>Ascomycota</taxon>
        <taxon>Pezizomycotina</taxon>
        <taxon>Eurotiomycetes</taxon>
        <taxon>Eurotiomycetidae</taxon>
        <taxon>Eurotiales</taxon>
        <taxon>Aspergillaceae</taxon>
        <taxon>Penicillium</taxon>
    </lineage>
</organism>
<dbReference type="InterPro" id="IPR012337">
    <property type="entry name" value="RNaseH-like_sf"/>
</dbReference>
<dbReference type="InterPro" id="IPR002562">
    <property type="entry name" value="3'-5'_exonuclease_dom"/>
</dbReference>
<keyword evidence="2" id="KW-0378">Hydrolase</keyword>
<accession>A0A9W9FB32</accession>
<feature type="compositionally biased region" description="Pro residues" evidence="3">
    <location>
        <begin position="127"/>
        <end position="145"/>
    </location>
</feature>
<feature type="compositionally biased region" description="Polar residues" evidence="3">
    <location>
        <begin position="785"/>
        <end position="795"/>
    </location>
</feature>
<dbReference type="InterPro" id="IPR036397">
    <property type="entry name" value="RNaseH_sf"/>
</dbReference>
<feature type="region of interest" description="Disordered" evidence="3">
    <location>
        <begin position="646"/>
        <end position="665"/>
    </location>
</feature>
<comment type="caution">
    <text evidence="5">The sequence shown here is derived from an EMBL/GenBank/DDBJ whole genome shotgun (WGS) entry which is preliminary data.</text>
</comment>
<evidence type="ECO:0000256" key="3">
    <source>
        <dbReference type="SAM" id="MobiDB-lite"/>
    </source>
</evidence>
<feature type="region of interest" description="Disordered" evidence="3">
    <location>
        <begin position="74"/>
        <end position="145"/>
    </location>
</feature>
<evidence type="ECO:0000259" key="4">
    <source>
        <dbReference type="SMART" id="SM00474"/>
    </source>
</evidence>
<feature type="compositionally biased region" description="Basic and acidic residues" evidence="3">
    <location>
        <begin position="770"/>
        <end position="783"/>
    </location>
</feature>
<dbReference type="GO" id="GO:0005737">
    <property type="term" value="C:cytoplasm"/>
    <property type="evidence" value="ECO:0007669"/>
    <property type="project" value="TreeGrafter"/>
</dbReference>
<dbReference type="Proteomes" id="UP001149165">
    <property type="component" value="Unassembled WGS sequence"/>
</dbReference>
<dbReference type="GO" id="GO:0008408">
    <property type="term" value="F:3'-5' exonuclease activity"/>
    <property type="evidence" value="ECO:0007669"/>
    <property type="project" value="InterPro"/>
</dbReference>
<sequence>MRATQHANMGEPSGGLEDFVLGLSARWQRNSELLRTLVRGAPHAEASQRTYPYDRRLASQRRLRRFSTTHTSRIRLEEDEDEDNELSRPKPQRPVRRVAGRPLPAQSKDMRTLILSRKPKPSKAKPVTPPEPTMIPESPPPPPLRTPQQFREELYATEKKVESLPKLDVLLDNVASSRHMDAENYMTEIILATQRISSAVAEILYIHTQQLHTLLVESKATCRQLERRYCNIVYHRTPKWRIAISQSEKEVSRLKAEFSELLLRVVVGNMERSQGNITKMRKLVNSQYLMPRQSARANIDKLLAESEQVHTQYTELQSKGRKAILSLDDILQLTLSLKTLDSMIPNRNGHGFDDFRLLLSENKKEFGWAAHAYRSAWAERKQTESSFKDAQFWSAKDFTEVLRSRKIQEESSIEVARCRMFADILRRPRELALFKRETVITKYLRRLYMSRWTPKNKRTANHQLDVTWRQLDVMAPFEIKIVQDWWLQEELYVLLRSFDRQTGPFGPMWSNIEPDALERIRESLKSFLVAYVATRKAFIEEISTYKNINWHRLRIEEKLHKLGEPNEIQERGLFVPAEPLSESVIRFNHWLNLYSAIGFRAWVLRKLNILPTEHVTNELGHKMTQYARLSQIFLKTVQAPFVPEGGSVVSAKGNQPLARQRRSAGRVRPVPPLFIRKFGDTLFPSDKTDLSPSPDGMTQRDAPCSDIIVSKKPSRYSRRAKPVTPDDGLHSDDSVSPTPKTGSLAAEQESTPRPRLISKPRSSETMPSKAFDKPNKTISEKRNSGPPSQSGNKHSSSSERIRFQKSQLPKSDSTTKPNQNNPSSPTTSPAKTKHYGTLWRRSSFADAPQNGRRPYSISTRPSTITSTTTDDEDAKKTSDHILPPGVLPMAETIEDSIPIESKAKSAAAAATAPLFWSHSSQRNPSGQKLIVHYCRSLQSTEEVAQLFLNSKVIGFDMEWKAQAFSWDSIQNNISVIQMANEERIALFHLALFKPGGTRKDFIAPSLKKIMESSDITKVGVAIKADTTRLRKFLGIQTNAIFELSHLFRLIKFSRSNPKLVNKRGVSLSDQVLEHFGLPLEKSEDVRCGDWTVPLSYRQVQYAATDPYACVCLFNVMDQKRQAMIPMPPLPAHAELNMPIVLPRGEAVNNEAPVTSPINDAAKADGS</sequence>
<dbReference type="EMBL" id="JAPQKH010000005">
    <property type="protein sequence ID" value="KAJ5096923.1"/>
    <property type="molecule type" value="Genomic_DNA"/>
</dbReference>
<dbReference type="OrthoDB" id="1920326at2759"/>
<feature type="region of interest" description="Disordered" evidence="3">
    <location>
        <begin position="685"/>
        <end position="885"/>
    </location>
</feature>
<dbReference type="AlphaFoldDB" id="A0A9W9FB32"/>
<evidence type="ECO:0000313" key="5">
    <source>
        <dbReference type="EMBL" id="KAJ5096923.1"/>
    </source>
</evidence>
<feature type="domain" description="3'-5' exonuclease" evidence="4">
    <location>
        <begin position="931"/>
        <end position="1121"/>
    </location>
</feature>
<proteinExistence type="predicted"/>
<dbReference type="SMART" id="SM00474">
    <property type="entry name" value="35EXOc"/>
    <property type="match status" value="1"/>
</dbReference>
<dbReference type="GO" id="GO:0003676">
    <property type="term" value="F:nucleic acid binding"/>
    <property type="evidence" value="ECO:0007669"/>
    <property type="project" value="InterPro"/>
</dbReference>
<dbReference type="GO" id="GO:0006139">
    <property type="term" value="P:nucleobase-containing compound metabolic process"/>
    <property type="evidence" value="ECO:0007669"/>
    <property type="project" value="InterPro"/>
</dbReference>
<reference evidence="5" key="1">
    <citation type="submission" date="2022-11" db="EMBL/GenBank/DDBJ databases">
        <authorList>
            <person name="Petersen C."/>
        </authorList>
    </citation>
    <scope>NUCLEOTIDE SEQUENCE</scope>
    <source>
        <strain evidence="5">IBT 30069</strain>
    </source>
</reference>
<feature type="compositionally biased region" description="Basic residues" evidence="3">
    <location>
        <begin position="712"/>
        <end position="721"/>
    </location>
</feature>
<dbReference type="FunFam" id="3.30.420.10:FF:000100">
    <property type="entry name" value="3'-5' exonuclease/helicase (Wrn), putative"/>
    <property type="match status" value="1"/>
</dbReference>
<gene>
    <name evidence="5" type="ORF">N7456_007644</name>
</gene>
<evidence type="ECO:0000313" key="6">
    <source>
        <dbReference type="Proteomes" id="UP001149165"/>
    </source>
</evidence>
<feature type="compositionally biased region" description="Low complexity" evidence="3">
    <location>
        <begin position="856"/>
        <end position="868"/>
    </location>
</feature>